<dbReference type="PANTHER" id="PTHR47225:SF1">
    <property type="entry name" value="EF-HAND CALCIUM-BINDING DOMAIN-CONTAINING PROTEIN 12"/>
    <property type="match status" value="1"/>
</dbReference>
<protein>
    <submittedName>
        <fullName evidence="2">Uncharacterized protein</fullName>
    </submittedName>
</protein>
<dbReference type="PANTHER" id="PTHR47225">
    <property type="entry name" value="EF-HAND CALCIUM-BINDING DOMAIN-CONTAINING PROTEIN 12"/>
    <property type="match status" value="1"/>
</dbReference>
<name>A0A452ICU5_9SAUR</name>
<accession>A0A452ICU5</accession>
<dbReference type="InterPro" id="IPR042847">
    <property type="entry name" value="EFC12"/>
</dbReference>
<evidence type="ECO:0000313" key="3">
    <source>
        <dbReference type="Proteomes" id="UP000291020"/>
    </source>
</evidence>
<dbReference type="AlphaFoldDB" id="A0A452ICU5"/>
<dbReference type="Ensembl" id="ENSGAGT00000029044.1">
    <property type="protein sequence ID" value="ENSGAGP00000025521.1"/>
    <property type="gene ID" value="ENSGAGG00000018645.1"/>
</dbReference>
<reference evidence="2" key="3">
    <citation type="submission" date="2025-09" db="UniProtKB">
        <authorList>
            <consortium name="Ensembl"/>
        </authorList>
    </citation>
    <scope>IDENTIFICATION</scope>
</reference>
<organism evidence="2 3">
    <name type="scientific">Gopherus agassizii</name>
    <name type="common">Agassiz's desert tortoise</name>
    <dbReference type="NCBI Taxonomy" id="38772"/>
    <lineage>
        <taxon>Eukaryota</taxon>
        <taxon>Metazoa</taxon>
        <taxon>Chordata</taxon>
        <taxon>Craniata</taxon>
        <taxon>Vertebrata</taxon>
        <taxon>Euteleostomi</taxon>
        <taxon>Archelosauria</taxon>
        <taxon>Testudinata</taxon>
        <taxon>Testudines</taxon>
        <taxon>Cryptodira</taxon>
        <taxon>Durocryptodira</taxon>
        <taxon>Testudinoidea</taxon>
        <taxon>Testudinidae</taxon>
        <taxon>Gopherus</taxon>
    </lineage>
</organism>
<dbReference type="Proteomes" id="UP000291020">
    <property type="component" value="Unassembled WGS sequence"/>
</dbReference>
<sequence length="607" mass="70341">MTGEDLLKDTTSVKPELVLRHCFKQYKLRDLYPKFFFKVKPSTFGPPKSRRRIIIAPPMVRPASDGSKLIQTTAIDEKEEAAAWQVTPEVESCPHTPEEPSEARDDLLKLEAWITERRKLRSQLDSLVDVEKWLSQKLCTTEQEDRVLENLQNCRAVRKAERKLAATRNLENLLPKHDLPPQRRVIPLINAPYPQSLITLHNLLHKQKLKMVDLFRKADKDKKQFMRSDFIKVIKGAKVPISDNDLEDVIIFLTSSKRGNFITSDDLVECQNIWLDTMRDQTKQPGEAKTACPRFHTQKAVSKTVSRPASAAGKTKEIQPLAPGEPGAKLTLLEVPPIDTEPDHRPLSYEEMEEIGKRCRERKRWEKAKVNPIQWLECCRLVRSGNKAIDEHCLPSTMESEMGEIIDQHRRTCYMVYLQCLKLCKEYNIPLTEKVLEKALLYPGDKIIKEGAYVLKIRQPGGPYTTMDGSHHQRQLLLSRQRLKNALKRDAKNGMHDTRIKGQLHGKQKEYRGSWMSFEDYEQLTRRLHTKWSNLNYKSHDNNFWPGHLLDKLRIYLPQIAPNQEHALFSYVHPTPPVYSGVYNPHRSWPISDQGYVTYGNTETQKY</sequence>
<feature type="region of interest" description="Disordered" evidence="1">
    <location>
        <begin position="304"/>
        <end position="323"/>
    </location>
</feature>
<reference evidence="3" key="1">
    <citation type="journal article" date="2017" name="PLoS ONE">
        <title>The Agassiz's desert tortoise genome provides a resource for the conservation of a threatened species.</title>
        <authorList>
            <person name="Tollis M."/>
            <person name="DeNardo D.F."/>
            <person name="Cornelius J.A."/>
            <person name="Dolby G.A."/>
            <person name="Edwards T."/>
            <person name="Henen B.T."/>
            <person name="Karl A.E."/>
            <person name="Murphy R.W."/>
            <person name="Kusumi K."/>
        </authorList>
    </citation>
    <scope>NUCLEOTIDE SEQUENCE [LARGE SCALE GENOMIC DNA]</scope>
</reference>
<evidence type="ECO:0000256" key="1">
    <source>
        <dbReference type="SAM" id="MobiDB-lite"/>
    </source>
</evidence>
<evidence type="ECO:0000313" key="2">
    <source>
        <dbReference type="Ensembl" id="ENSGAGP00000025521.1"/>
    </source>
</evidence>
<reference evidence="2" key="2">
    <citation type="submission" date="2025-08" db="UniProtKB">
        <authorList>
            <consortium name="Ensembl"/>
        </authorList>
    </citation>
    <scope>IDENTIFICATION</scope>
</reference>
<proteinExistence type="predicted"/>
<keyword evidence="3" id="KW-1185">Reference proteome</keyword>